<keyword evidence="1" id="KW-0812">Transmembrane</keyword>
<gene>
    <name evidence="3" type="ORF">CYNAS_LOCUS8786</name>
</gene>
<feature type="transmembrane region" description="Helical" evidence="1">
    <location>
        <begin position="174"/>
        <end position="196"/>
    </location>
</feature>
<dbReference type="Proteomes" id="UP001176961">
    <property type="component" value="Unassembled WGS sequence"/>
</dbReference>
<keyword evidence="1" id="KW-1133">Transmembrane helix</keyword>
<dbReference type="GO" id="GO:0006218">
    <property type="term" value="P:uridine catabolic process"/>
    <property type="evidence" value="ECO:0007669"/>
    <property type="project" value="TreeGrafter"/>
</dbReference>
<name>A0AA36GR97_CYLNA</name>
<dbReference type="EMBL" id="CATQJL010000223">
    <property type="protein sequence ID" value="CAJ0596803.1"/>
    <property type="molecule type" value="Genomic_DNA"/>
</dbReference>
<evidence type="ECO:0000256" key="1">
    <source>
        <dbReference type="SAM" id="Phobius"/>
    </source>
</evidence>
<accession>A0AA36GR97</accession>
<sequence length="677" mass="76853">MQAQIASLTQQVRQLAEKQVPQDQGEAQSSDTMASNFQNALKQVRSNEVPKNLELADFDPIAAARERAARERAAKAAGIPLQHVEEELPRYGTLDLYLNVLVLAVSVISYAAVLCTVRKIQRNSQQLVSSTIVNEQTSTMETRLLVQFLATSLLYVLTWLIWQFLPYMPLSKWLFFAMTSLTLVNSAANPTIYLAFNKNLRRRLLVLLRGKNPQSFIVTSTARPIQTTTVSERPMIQQKPLLSGTKVSRDSADRLLTGTKEDVKSGEKTDNQTHVNLERKVYNSKETTTVTLCTRLYHIVDAGVLFYKLGSCAGKYPRLFLLLSMLLSLTTLGTMRISLRDSIREGYTALNARSRHEAEVMRQFSGGSTAPMIIYVLLLAKDGGSMHRKQYLDEAEQIVNIIYNLTVEKNNRKIVFGKICEPYCESNTQLFKTFKLLQRVRSSMSKYPEFAPQNKDLDKAEKEFLFHFGFGRKTMDLPKFVCAGGSQNRMKLFAETFAKECKLECSENLSKTDRFVLYKTGKVLWVNHGMGCPSLSIMLTEMLKLMYYAKAKDFRFIRLGTCGGLGLEAGVVVVSKNALNHELNEKYTQWVGDKKFERDAYLDEELRNEIIATAKEQQIPVETGLTLCCDEFYEGQMRLDSFLREYAPEERHIYFKKAYDKGVKGKCGTEGKVPQEQ</sequence>
<dbReference type="InterPro" id="IPR000845">
    <property type="entry name" value="Nucleoside_phosphorylase_d"/>
</dbReference>
<reference evidence="3" key="1">
    <citation type="submission" date="2023-07" db="EMBL/GenBank/DDBJ databases">
        <authorList>
            <consortium name="CYATHOMIX"/>
        </authorList>
    </citation>
    <scope>NUCLEOTIDE SEQUENCE</scope>
    <source>
        <strain evidence="3">N/A</strain>
    </source>
</reference>
<organism evidence="3 4">
    <name type="scientific">Cylicocyclus nassatus</name>
    <name type="common">Nematode worm</name>
    <dbReference type="NCBI Taxonomy" id="53992"/>
    <lineage>
        <taxon>Eukaryota</taxon>
        <taxon>Metazoa</taxon>
        <taxon>Ecdysozoa</taxon>
        <taxon>Nematoda</taxon>
        <taxon>Chromadorea</taxon>
        <taxon>Rhabditida</taxon>
        <taxon>Rhabditina</taxon>
        <taxon>Rhabditomorpha</taxon>
        <taxon>Strongyloidea</taxon>
        <taxon>Strongylidae</taxon>
        <taxon>Cylicocyclus</taxon>
    </lineage>
</organism>
<dbReference type="CDD" id="cd00637">
    <property type="entry name" value="7tm_classA_rhodopsin-like"/>
    <property type="match status" value="1"/>
</dbReference>
<dbReference type="PANTHER" id="PTHR43691">
    <property type="entry name" value="URIDINE PHOSPHORYLASE"/>
    <property type="match status" value="1"/>
</dbReference>
<dbReference type="AlphaFoldDB" id="A0AA36GR97"/>
<dbReference type="SUPFAM" id="SSF53167">
    <property type="entry name" value="Purine and uridine phosphorylases"/>
    <property type="match status" value="1"/>
</dbReference>
<evidence type="ECO:0000313" key="4">
    <source>
        <dbReference type="Proteomes" id="UP001176961"/>
    </source>
</evidence>
<evidence type="ECO:0000259" key="2">
    <source>
        <dbReference type="Pfam" id="PF01048"/>
    </source>
</evidence>
<dbReference type="SUPFAM" id="SSF81321">
    <property type="entry name" value="Family A G protein-coupled receptor-like"/>
    <property type="match status" value="1"/>
</dbReference>
<dbReference type="InterPro" id="IPR035994">
    <property type="entry name" value="Nucleoside_phosphorylase_sf"/>
</dbReference>
<feature type="transmembrane region" description="Helical" evidence="1">
    <location>
        <begin position="96"/>
        <end position="117"/>
    </location>
</feature>
<dbReference type="GO" id="GO:0005829">
    <property type="term" value="C:cytosol"/>
    <property type="evidence" value="ECO:0007669"/>
    <property type="project" value="TreeGrafter"/>
</dbReference>
<proteinExistence type="predicted"/>
<evidence type="ECO:0000313" key="3">
    <source>
        <dbReference type="EMBL" id="CAJ0596803.1"/>
    </source>
</evidence>
<dbReference type="Pfam" id="PF01048">
    <property type="entry name" value="PNP_UDP_1"/>
    <property type="match status" value="1"/>
</dbReference>
<dbReference type="PANTHER" id="PTHR43691:SF11">
    <property type="entry name" value="FI09636P-RELATED"/>
    <property type="match status" value="1"/>
</dbReference>
<protein>
    <recommendedName>
        <fullName evidence="2">Nucleoside phosphorylase domain-containing protein</fullName>
    </recommendedName>
</protein>
<feature type="transmembrane region" description="Helical" evidence="1">
    <location>
        <begin position="144"/>
        <end position="162"/>
    </location>
</feature>
<keyword evidence="1" id="KW-0472">Membrane</keyword>
<dbReference type="Gene3D" id="3.40.50.1580">
    <property type="entry name" value="Nucleoside phosphorylase domain"/>
    <property type="match status" value="1"/>
</dbReference>
<dbReference type="Gene3D" id="1.20.1070.10">
    <property type="entry name" value="Rhodopsin 7-helix transmembrane proteins"/>
    <property type="match status" value="1"/>
</dbReference>
<keyword evidence="4" id="KW-1185">Reference proteome</keyword>
<feature type="transmembrane region" description="Helical" evidence="1">
    <location>
        <begin position="319"/>
        <end position="340"/>
    </location>
</feature>
<dbReference type="GO" id="GO:0004850">
    <property type="term" value="F:uridine phosphorylase activity"/>
    <property type="evidence" value="ECO:0007669"/>
    <property type="project" value="TreeGrafter"/>
</dbReference>
<feature type="domain" description="Nucleoside phosphorylase" evidence="2">
    <location>
        <begin position="479"/>
        <end position="646"/>
    </location>
</feature>
<comment type="caution">
    <text evidence="3">The sequence shown here is derived from an EMBL/GenBank/DDBJ whole genome shotgun (WGS) entry which is preliminary data.</text>
</comment>